<dbReference type="Pfam" id="PF02684">
    <property type="entry name" value="LpxB"/>
    <property type="match status" value="1"/>
</dbReference>
<dbReference type="RefSeq" id="WP_331255896.1">
    <property type="nucleotide sequence ID" value="NZ_CP133270.1"/>
</dbReference>
<dbReference type="Proteomes" id="UP001330434">
    <property type="component" value="Chromosome"/>
</dbReference>
<evidence type="ECO:0000256" key="2">
    <source>
        <dbReference type="ARBA" id="ARBA00007868"/>
    </source>
</evidence>
<keyword evidence="9" id="KW-0443">Lipid metabolism</keyword>
<dbReference type="EC" id="2.4.1.182" evidence="3 11"/>
<evidence type="ECO:0000256" key="4">
    <source>
        <dbReference type="ARBA" id="ARBA00020902"/>
    </source>
</evidence>
<comment type="function">
    <text evidence="1">Condensation of UDP-2,3-diacylglucosamine and 2,3-diacylglucosamine-1-phosphate to form lipid A disaccharide, a precursor of lipid A, a phosphorylated glycolipid that anchors the lipopolysaccharide to the outer membrane of the cell.</text>
</comment>
<evidence type="ECO:0000256" key="5">
    <source>
        <dbReference type="ARBA" id="ARBA00022516"/>
    </source>
</evidence>
<comment type="catalytic activity">
    <reaction evidence="10">
        <text>a lipid X + a UDP-2-N,3-O-bis[(3R)-3-hydroxyacyl]-alpha-D-glucosamine = a lipid A disaccharide + UDP + H(+)</text>
        <dbReference type="Rhea" id="RHEA:67828"/>
        <dbReference type="ChEBI" id="CHEBI:15378"/>
        <dbReference type="ChEBI" id="CHEBI:58223"/>
        <dbReference type="ChEBI" id="CHEBI:137748"/>
        <dbReference type="ChEBI" id="CHEBI:176338"/>
        <dbReference type="ChEBI" id="CHEBI:176343"/>
        <dbReference type="EC" id="2.4.1.182"/>
    </reaction>
</comment>
<comment type="similarity">
    <text evidence="2">Belongs to the LpxB family.</text>
</comment>
<dbReference type="InterPro" id="IPR003835">
    <property type="entry name" value="Glyco_trans_19"/>
</dbReference>
<proteinExistence type="inferred from homology"/>
<evidence type="ECO:0000256" key="1">
    <source>
        <dbReference type="ARBA" id="ARBA00002056"/>
    </source>
</evidence>
<evidence type="ECO:0000256" key="7">
    <source>
        <dbReference type="ARBA" id="ARBA00022676"/>
    </source>
</evidence>
<dbReference type="EMBL" id="CP133270">
    <property type="protein sequence ID" value="WVX67106.1"/>
    <property type="molecule type" value="Genomic_DNA"/>
</dbReference>
<sequence length="370" mass="41658">MKEDFPTRRPFYFLIAGEASGDQLGGQLMHDLKTRHKGEIDFIGIGGPRMQKEGLQSLFPMEELSIMGIFGILAKLPHLLKRLKQTIITIQKEKPDVVVTIDSPDFSFRVAKAIRKSRTENSPKLIHYVAPTVWAWRPGRAKKIAKIYDELWCLYPFEPPYFEKHGLPTKFLGHPLAQIPEGHAARFYEKSGIPEGTPLLTILPGSRKSEVTQLLPLFMKASDVFLKTHPQYKVILPTVPQVETLVREMTKNWDARPYIFLGDDIRRDAFATTSKALAASGTVALELGLFSGAPFAIAYQMSAATAIIARRLITAKYACMVNILFDQEVIPEFLQEKCTVENMVRFLNQAPSSQDDHRNALKEMLTAKSA</sequence>
<organism evidence="12 13">
    <name type="scientific">Candidatus Bealeia paramacronuclearis</name>
    <dbReference type="NCBI Taxonomy" id="1921001"/>
    <lineage>
        <taxon>Bacteria</taxon>
        <taxon>Pseudomonadati</taxon>
        <taxon>Pseudomonadota</taxon>
        <taxon>Alphaproteobacteria</taxon>
        <taxon>Holosporales</taxon>
        <taxon>Holosporaceae</taxon>
        <taxon>Candidatus Bealeia</taxon>
    </lineage>
</organism>
<gene>
    <name evidence="12" type="ORF">Bealeia1_01303</name>
</gene>
<evidence type="ECO:0000313" key="13">
    <source>
        <dbReference type="Proteomes" id="UP001330434"/>
    </source>
</evidence>
<evidence type="ECO:0000256" key="6">
    <source>
        <dbReference type="ARBA" id="ARBA00022556"/>
    </source>
</evidence>
<keyword evidence="6" id="KW-0441">Lipid A biosynthesis</keyword>
<name>A0ABZ2C4L6_9PROT</name>
<keyword evidence="7" id="KW-0328">Glycosyltransferase</keyword>
<keyword evidence="5" id="KW-0444">Lipid biosynthesis</keyword>
<protein>
    <recommendedName>
        <fullName evidence="4 11">Lipid-A-disaccharide synthase</fullName>
        <ecNumber evidence="3 11">2.4.1.182</ecNumber>
    </recommendedName>
</protein>
<evidence type="ECO:0000256" key="8">
    <source>
        <dbReference type="ARBA" id="ARBA00022679"/>
    </source>
</evidence>
<dbReference type="SUPFAM" id="SSF53756">
    <property type="entry name" value="UDP-Glycosyltransferase/glycogen phosphorylase"/>
    <property type="match status" value="1"/>
</dbReference>
<evidence type="ECO:0000256" key="9">
    <source>
        <dbReference type="ARBA" id="ARBA00023098"/>
    </source>
</evidence>
<dbReference type="NCBIfam" id="TIGR00215">
    <property type="entry name" value="lpxB"/>
    <property type="match status" value="1"/>
</dbReference>
<evidence type="ECO:0000256" key="3">
    <source>
        <dbReference type="ARBA" id="ARBA00012687"/>
    </source>
</evidence>
<dbReference type="PANTHER" id="PTHR30372">
    <property type="entry name" value="LIPID-A-DISACCHARIDE SYNTHASE"/>
    <property type="match status" value="1"/>
</dbReference>
<evidence type="ECO:0000256" key="10">
    <source>
        <dbReference type="ARBA" id="ARBA00048975"/>
    </source>
</evidence>
<keyword evidence="8" id="KW-0808">Transferase</keyword>
<evidence type="ECO:0000256" key="11">
    <source>
        <dbReference type="NCBIfam" id="TIGR00215"/>
    </source>
</evidence>
<evidence type="ECO:0000313" key="12">
    <source>
        <dbReference type="EMBL" id="WVX67106.1"/>
    </source>
</evidence>
<accession>A0ABZ2C4L6</accession>
<reference evidence="12 13" key="1">
    <citation type="journal article" date="2024" name="Environ. Microbiol.">
        <title>Novel evolutionary insights on the interactions of the Holosporales (Alphaproteobacteria) with eukaryotic hosts from comparative genomics.</title>
        <authorList>
            <person name="Giovannini M."/>
            <person name="Petroni G."/>
            <person name="Castelli M."/>
        </authorList>
    </citation>
    <scope>NUCLEOTIDE SEQUENCE [LARGE SCALE GENOMIC DNA]</scope>
    <source>
        <strain evidence="12 13">US_Bl 15I1</strain>
    </source>
</reference>
<dbReference type="PANTHER" id="PTHR30372:SF4">
    <property type="entry name" value="LIPID-A-DISACCHARIDE SYNTHASE, MITOCHONDRIAL-RELATED"/>
    <property type="match status" value="1"/>
</dbReference>
<keyword evidence="13" id="KW-1185">Reference proteome</keyword>